<sequence>MNIQYKVFKFLRLNFLFLWLSMISVYVIQIGVMFTDPSYGTGDWGHNVWTNGIQFIVNQTTSAGINVLILMIMMWIITLISNRIPVTIIMMTILTAVASVAEYQLINVRQEAITEASLQEVTAIGNLISMLDIKLIVAFVIILFITAMLLFIIYRRSKWIVFKSIRWRAILMILSMILLIPFLQINSDQNKATFTKLGDDPKVWDSLYDAVSNGGIVALLNSRTTDAMVEPKNYSQSTMSKLAKKYNNTANEINKTRKNTNFKKQTVIYTLSESLTKPSYVPGLTISDNPLKNLNNIMNSTSSGHMISSGYGGGTAGIEYSTLTGFNITSYKPTITMPYSQLTSSINEQSTVTGQFDKKIVVHPYVGSFYNRRAVYKNMGIDYFYTTDSDTPVEYTASVDDGNHASDTSAYKNVLTKISKGTDSQFIQLLTMQNHTPWTFSGRDYNVIEPTDSTVDFDTIESYLQGLHYTDNATQKFINQLNKLKRPVTLVWYGDHWPGIFSFVNTSTNALSAHSTPYFIWQNEAAKKANGTVDVSEKYADPSDFTAMMLKMNNMKVDSYWALKTKLLETVPVINNYKRNDNGKLSFIDKNGKIIDEKTLTTDQQQLIKDFKLVQYDITTGKNYLLKTKFFQKVK</sequence>
<proteinExistence type="predicted"/>
<evidence type="ECO:0000256" key="7">
    <source>
        <dbReference type="SAM" id="Phobius"/>
    </source>
</evidence>
<evidence type="ECO:0000256" key="6">
    <source>
        <dbReference type="ARBA" id="ARBA00023136"/>
    </source>
</evidence>
<feature type="transmembrane region" description="Helical" evidence="7">
    <location>
        <begin position="12"/>
        <end position="35"/>
    </location>
</feature>
<evidence type="ECO:0000256" key="2">
    <source>
        <dbReference type="ARBA" id="ARBA00004936"/>
    </source>
</evidence>
<reference evidence="9 10" key="1">
    <citation type="submission" date="2019-01" db="EMBL/GenBank/DDBJ databases">
        <title>Leuconostoc litchii sp. nov., a novel lactic acid bacterium isolated from lychee.</title>
        <authorList>
            <person name="Wang L.-T."/>
        </authorList>
    </citation>
    <scope>NUCLEOTIDE SEQUENCE [LARGE SCALE GENOMIC DNA]</scope>
    <source>
        <strain evidence="9 10">MB7</strain>
    </source>
</reference>
<keyword evidence="9" id="KW-0808">Transferase</keyword>
<feature type="domain" description="Sulfatase N-terminal" evidence="8">
    <location>
        <begin position="265"/>
        <end position="551"/>
    </location>
</feature>
<protein>
    <submittedName>
        <fullName evidence="9">Phosphoglycerol transferase</fullName>
    </submittedName>
</protein>
<dbReference type="GO" id="GO:0016740">
    <property type="term" value="F:transferase activity"/>
    <property type="evidence" value="ECO:0007669"/>
    <property type="project" value="UniProtKB-KW"/>
</dbReference>
<keyword evidence="5 7" id="KW-1133">Transmembrane helix</keyword>
<dbReference type="GO" id="GO:0005886">
    <property type="term" value="C:plasma membrane"/>
    <property type="evidence" value="ECO:0007669"/>
    <property type="project" value="UniProtKB-SubCell"/>
</dbReference>
<dbReference type="SUPFAM" id="SSF53649">
    <property type="entry name" value="Alkaline phosphatase-like"/>
    <property type="match status" value="1"/>
</dbReference>
<comment type="caution">
    <text evidence="9">The sequence shown here is derived from an EMBL/GenBank/DDBJ whole genome shotgun (WGS) entry which is preliminary data.</text>
</comment>
<organism evidence="9 10">
    <name type="scientific">Leuconostoc litchii</name>
    <dbReference type="NCBI Taxonomy" id="1981069"/>
    <lineage>
        <taxon>Bacteria</taxon>
        <taxon>Bacillati</taxon>
        <taxon>Bacillota</taxon>
        <taxon>Bacilli</taxon>
        <taxon>Lactobacillales</taxon>
        <taxon>Lactobacillaceae</taxon>
        <taxon>Leuconostoc</taxon>
    </lineage>
</organism>
<keyword evidence="3" id="KW-1003">Cell membrane</keyword>
<comment type="pathway">
    <text evidence="2">Cell wall biogenesis; lipoteichoic acid biosynthesis.</text>
</comment>
<dbReference type="OrthoDB" id="243547at2"/>
<dbReference type="CDD" id="cd16015">
    <property type="entry name" value="LTA_synthase"/>
    <property type="match status" value="1"/>
</dbReference>
<dbReference type="InterPro" id="IPR000917">
    <property type="entry name" value="Sulfatase_N"/>
</dbReference>
<keyword evidence="6 7" id="KW-0472">Membrane</keyword>
<dbReference type="InterPro" id="IPR017850">
    <property type="entry name" value="Alkaline_phosphatase_core_sf"/>
</dbReference>
<evidence type="ECO:0000256" key="4">
    <source>
        <dbReference type="ARBA" id="ARBA00022692"/>
    </source>
</evidence>
<dbReference type="Pfam" id="PF00884">
    <property type="entry name" value="Sulfatase"/>
    <property type="match status" value="1"/>
</dbReference>
<dbReference type="InterPro" id="IPR050448">
    <property type="entry name" value="OpgB/LTA_synthase_biosynth"/>
</dbReference>
<comment type="subcellular location">
    <subcellularLocation>
        <location evidence="1">Cell membrane</location>
        <topology evidence="1">Multi-pass membrane protein</topology>
    </subcellularLocation>
</comment>
<keyword evidence="4 7" id="KW-0812">Transmembrane</keyword>
<dbReference type="RefSeq" id="WP_148605688.1">
    <property type="nucleotide sequence ID" value="NZ_BSUV01000001.1"/>
</dbReference>
<dbReference type="Gene3D" id="3.40.720.10">
    <property type="entry name" value="Alkaline Phosphatase, subunit A"/>
    <property type="match status" value="1"/>
</dbReference>
<evidence type="ECO:0000313" key="9">
    <source>
        <dbReference type="EMBL" id="TYC46688.1"/>
    </source>
</evidence>
<feature type="transmembrane region" description="Helical" evidence="7">
    <location>
        <begin position="55"/>
        <end position="77"/>
    </location>
</feature>
<accession>A0A6P2CKW1</accession>
<dbReference type="PANTHER" id="PTHR47371:SF3">
    <property type="entry name" value="PHOSPHOGLYCEROL TRANSFERASE I"/>
    <property type="match status" value="1"/>
</dbReference>
<dbReference type="AlphaFoldDB" id="A0A6P2CKW1"/>
<keyword evidence="10" id="KW-1185">Reference proteome</keyword>
<evidence type="ECO:0000313" key="10">
    <source>
        <dbReference type="Proteomes" id="UP000442244"/>
    </source>
</evidence>
<dbReference type="Proteomes" id="UP000442244">
    <property type="component" value="Unassembled WGS sequence"/>
</dbReference>
<evidence type="ECO:0000259" key="8">
    <source>
        <dbReference type="Pfam" id="PF00884"/>
    </source>
</evidence>
<evidence type="ECO:0000256" key="1">
    <source>
        <dbReference type="ARBA" id="ARBA00004651"/>
    </source>
</evidence>
<evidence type="ECO:0000256" key="3">
    <source>
        <dbReference type="ARBA" id="ARBA00022475"/>
    </source>
</evidence>
<feature type="transmembrane region" description="Helical" evidence="7">
    <location>
        <begin position="135"/>
        <end position="153"/>
    </location>
</feature>
<feature type="transmembrane region" description="Helical" evidence="7">
    <location>
        <begin position="165"/>
        <end position="183"/>
    </location>
</feature>
<gene>
    <name evidence="9" type="ORF">ESZ47_00695</name>
</gene>
<dbReference type="EMBL" id="SDGY01000001">
    <property type="protein sequence ID" value="TYC46688.1"/>
    <property type="molecule type" value="Genomic_DNA"/>
</dbReference>
<feature type="transmembrane region" description="Helical" evidence="7">
    <location>
        <begin position="84"/>
        <end position="101"/>
    </location>
</feature>
<name>A0A6P2CKW1_9LACO</name>
<dbReference type="PANTHER" id="PTHR47371">
    <property type="entry name" value="LIPOTEICHOIC ACID SYNTHASE"/>
    <property type="match status" value="1"/>
</dbReference>
<evidence type="ECO:0000256" key="5">
    <source>
        <dbReference type="ARBA" id="ARBA00022989"/>
    </source>
</evidence>